<reference evidence="4 5" key="1">
    <citation type="journal article" date="2018" name="Nat. Ecol. Evol.">
        <title>Shark genomes provide insights into elasmobranch evolution and the origin of vertebrates.</title>
        <authorList>
            <person name="Hara Y"/>
            <person name="Yamaguchi K"/>
            <person name="Onimaru K"/>
            <person name="Kadota M"/>
            <person name="Koyanagi M"/>
            <person name="Keeley SD"/>
            <person name="Tatsumi K"/>
            <person name="Tanaka K"/>
            <person name="Motone F"/>
            <person name="Kageyama Y"/>
            <person name="Nozu R"/>
            <person name="Adachi N"/>
            <person name="Nishimura O"/>
            <person name="Nakagawa R"/>
            <person name="Tanegashima C"/>
            <person name="Kiyatake I"/>
            <person name="Matsumoto R"/>
            <person name="Murakumo K"/>
            <person name="Nishida K"/>
            <person name="Terakita A"/>
            <person name="Kuratani S"/>
            <person name="Sato K"/>
            <person name="Hyodo S Kuraku.S."/>
        </authorList>
    </citation>
    <scope>NUCLEOTIDE SEQUENCE [LARGE SCALE GENOMIC DNA]</scope>
</reference>
<feature type="domain" description="Carbohydrate kinase FGGY C-terminal" evidence="3">
    <location>
        <begin position="1"/>
        <end position="63"/>
    </location>
</feature>
<dbReference type="InterPro" id="IPR018485">
    <property type="entry name" value="FGGY_C"/>
</dbReference>
<dbReference type="OrthoDB" id="203824at2759"/>
<gene>
    <name evidence="4" type="ORF">scyTo_0008567</name>
</gene>
<comment type="caution">
    <text evidence="4">The sequence shown here is derived from an EMBL/GenBank/DDBJ whole genome shotgun (WGS) entry which is preliminary data.</text>
</comment>
<protein>
    <recommendedName>
        <fullName evidence="3">Carbohydrate kinase FGGY C-terminal domain-containing protein</fullName>
    </recommendedName>
</protein>
<dbReference type="Pfam" id="PF02782">
    <property type="entry name" value="FGGY_C"/>
    <property type="match status" value="1"/>
</dbReference>
<accession>A0A401PB93</accession>
<organism evidence="4 5">
    <name type="scientific">Scyliorhinus torazame</name>
    <name type="common">Cloudy catshark</name>
    <name type="synonym">Catulus torazame</name>
    <dbReference type="NCBI Taxonomy" id="75743"/>
    <lineage>
        <taxon>Eukaryota</taxon>
        <taxon>Metazoa</taxon>
        <taxon>Chordata</taxon>
        <taxon>Craniata</taxon>
        <taxon>Vertebrata</taxon>
        <taxon>Chondrichthyes</taxon>
        <taxon>Elasmobranchii</taxon>
        <taxon>Galeomorphii</taxon>
        <taxon>Galeoidea</taxon>
        <taxon>Carcharhiniformes</taxon>
        <taxon>Scyliorhinidae</taxon>
        <taxon>Scyliorhinus</taxon>
    </lineage>
</organism>
<dbReference type="PANTHER" id="PTHR43435">
    <property type="entry name" value="RIBULOKINASE"/>
    <property type="match status" value="1"/>
</dbReference>
<evidence type="ECO:0000259" key="3">
    <source>
        <dbReference type="Pfam" id="PF02782"/>
    </source>
</evidence>
<dbReference type="EMBL" id="BFAA01003309">
    <property type="protein sequence ID" value="GCB70394.1"/>
    <property type="molecule type" value="Genomic_DNA"/>
</dbReference>
<evidence type="ECO:0000256" key="1">
    <source>
        <dbReference type="ARBA" id="ARBA00022679"/>
    </source>
</evidence>
<name>A0A401PB93_SCYTO</name>
<dbReference type="GO" id="GO:0005737">
    <property type="term" value="C:cytoplasm"/>
    <property type="evidence" value="ECO:0007669"/>
    <property type="project" value="TreeGrafter"/>
</dbReference>
<dbReference type="InterPro" id="IPR043129">
    <property type="entry name" value="ATPase_NBD"/>
</dbReference>
<sequence>GTRHILEAMLTAGHQIDTLFMCGGLSKNLLFVQMHADITGMPVVLAKEEESVLMGAAILGGCASGDFNSIQEAMEKMAKIADVIHPDPTQKRFYDNKYKVFLKLIEHQKKYRTIMQDI</sequence>
<keyword evidence="1" id="KW-0808">Transferase</keyword>
<keyword evidence="5" id="KW-1185">Reference proteome</keyword>
<evidence type="ECO:0000313" key="5">
    <source>
        <dbReference type="Proteomes" id="UP000288216"/>
    </source>
</evidence>
<dbReference type="OMA" id="RTIMQDI"/>
<evidence type="ECO:0000256" key="2">
    <source>
        <dbReference type="ARBA" id="ARBA00022777"/>
    </source>
</evidence>
<proteinExistence type="predicted"/>
<dbReference type="GO" id="GO:0019150">
    <property type="term" value="F:D-ribulokinase activity"/>
    <property type="evidence" value="ECO:0007669"/>
    <property type="project" value="TreeGrafter"/>
</dbReference>
<dbReference type="STRING" id="75743.A0A401PB93"/>
<dbReference type="AlphaFoldDB" id="A0A401PB93"/>
<dbReference type="Gene3D" id="3.30.420.40">
    <property type="match status" value="1"/>
</dbReference>
<feature type="non-terminal residue" evidence="4">
    <location>
        <position position="1"/>
    </location>
</feature>
<dbReference type="GO" id="GO:0019321">
    <property type="term" value="P:pentose metabolic process"/>
    <property type="evidence" value="ECO:0007669"/>
    <property type="project" value="TreeGrafter"/>
</dbReference>
<dbReference type="Proteomes" id="UP000288216">
    <property type="component" value="Unassembled WGS sequence"/>
</dbReference>
<keyword evidence="2" id="KW-0418">Kinase</keyword>
<dbReference type="PANTHER" id="PTHR43435:SF4">
    <property type="entry name" value="FGGY CARBOHYDRATE KINASE DOMAIN-CONTAINING PROTEIN"/>
    <property type="match status" value="1"/>
</dbReference>
<evidence type="ECO:0000313" key="4">
    <source>
        <dbReference type="EMBL" id="GCB70394.1"/>
    </source>
</evidence>
<dbReference type="SUPFAM" id="SSF53067">
    <property type="entry name" value="Actin-like ATPase domain"/>
    <property type="match status" value="1"/>
</dbReference>